<feature type="repeat" description="ANK" evidence="4">
    <location>
        <begin position="481"/>
        <end position="513"/>
    </location>
</feature>
<dbReference type="Gene3D" id="1.25.40.20">
    <property type="entry name" value="Ankyrin repeat-containing domain"/>
    <property type="match status" value="3"/>
</dbReference>
<feature type="region of interest" description="Disordered" evidence="5">
    <location>
        <begin position="593"/>
        <end position="613"/>
    </location>
</feature>
<dbReference type="GO" id="GO:0046475">
    <property type="term" value="P:glycerophospholipid catabolic process"/>
    <property type="evidence" value="ECO:0007669"/>
    <property type="project" value="TreeGrafter"/>
</dbReference>
<dbReference type="InterPro" id="IPR002110">
    <property type="entry name" value="Ankyrin_rpt"/>
</dbReference>
<protein>
    <submittedName>
        <fullName evidence="8">Uncharacterized protein</fullName>
    </submittedName>
</protein>
<feature type="region of interest" description="Disordered" evidence="5">
    <location>
        <begin position="876"/>
        <end position="933"/>
    </location>
</feature>
<dbReference type="PANTHER" id="PTHR22958:SF1">
    <property type="entry name" value="GLYCEROPHOSPHOCHOLINE PHOSPHODIESTERASE GPCPD1"/>
    <property type="match status" value="1"/>
</dbReference>
<evidence type="ECO:0000313" key="9">
    <source>
        <dbReference type="Proteomes" id="UP001201980"/>
    </source>
</evidence>
<dbReference type="InterPro" id="IPR017946">
    <property type="entry name" value="PLC-like_Pdiesterase_TIM-brl"/>
</dbReference>
<feature type="compositionally biased region" description="Polar residues" evidence="5">
    <location>
        <begin position="884"/>
        <end position="900"/>
    </location>
</feature>
<dbReference type="Pfam" id="PF25329">
    <property type="entry name" value="C2_GDE1"/>
    <property type="match status" value="1"/>
</dbReference>
<evidence type="ECO:0000256" key="4">
    <source>
        <dbReference type="PROSITE-ProRule" id="PRU00023"/>
    </source>
</evidence>
<evidence type="ECO:0000259" key="6">
    <source>
        <dbReference type="PROSITE" id="PS51382"/>
    </source>
</evidence>
<dbReference type="InterPro" id="IPR036770">
    <property type="entry name" value="Ankyrin_rpt-contain_sf"/>
</dbReference>
<dbReference type="Pfam" id="PF03105">
    <property type="entry name" value="SPX"/>
    <property type="match status" value="1"/>
</dbReference>
<keyword evidence="2" id="KW-0378">Hydrolase</keyword>
<dbReference type="CDD" id="cd14484">
    <property type="entry name" value="SPX_GDE1_like"/>
    <property type="match status" value="1"/>
</dbReference>
<dbReference type="PRINTS" id="PR01415">
    <property type="entry name" value="ANKYRIN"/>
</dbReference>
<dbReference type="PROSITE" id="PS50297">
    <property type="entry name" value="ANK_REP_REGION"/>
    <property type="match status" value="3"/>
</dbReference>
<dbReference type="Pfam" id="PF03009">
    <property type="entry name" value="GDPD"/>
    <property type="match status" value="1"/>
</dbReference>
<dbReference type="InterPro" id="IPR051578">
    <property type="entry name" value="GDPD"/>
</dbReference>
<comment type="caution">
    <text evidence="8">The sequence shown here is derived from an EMBL/GenBank/DDBJ whole genome shotgun (WGS) entry which is preliminary data.</text>
</comment>
<sequence>MKFGRNLPRNQVPEWADYYINYKGLKKLIRAAVGTTKSGERADLAEFFFSLDRNLEQVESFFDKKFAETYRVLKLLEDRYGRSPDALDSLDQDEAEELLGALLEIRGTFRKLQWFGEINRRGFVKITKKLDKKIPDTAIQTRYISTKVDPKPFAKDTAITRILNEINKWLSLASEAQNFDDSKSDRSTRSLGRASTKALLSVPQSIIDGLDAAIRVDDREALQEKLHQGGLTSSDLPTQTFLLNLLQRCISARSRACIARVLELVPALDESDDINSRNCIHRLVIHIGRLKSSPSQELEPGIPLGGKIQETYLIPNTPAIKTKSMTQAVNGHRRLSEDDEAVQILVYLLDKLNKKQQAGLVSKDAMGRLPLHYAAQYGFVVVCEILQSRMASWGLLGSFTGIDSPPWQDKDGFAPIHIAVLGGHAECTRALMGVAPSKDSAIKSTVSETSHALAIATKADSRDIVKLLVESGANVNWQDNGGETALHMAARFGHVDCARFLLSGGANVDLTENTYAWTPLHIASVDGHLEVLKLIVEAGADVSKLDSSGWNAKEHAALRGHLRIAEYLDSNMVEEDVNPSSQQLEDTVSRQIGSSLGDRRSKQPPSPEPLKTFGHRYLKNETLVLVSLGSMDMRSQVDAVKLDHIPMASAHSTQLDTALSVMVSASGATGQPTTIDLPVHENISTEPLAFLTSDPEKVRIFFDIVPTYGVVDSSKNKVARAVALLKAVSPKLGSTHGDRASLLGDVTVPLLEVKDLEVVGTVHFNFLIVTPFDHPNMEVTSQTTYWKKSIMSPNEPMVIGHRGLGKNLTTNRSLQLGENTVQSLIAAANLGANYVEFDVQLTKDHVPVIYHDFFVSETGIDAPVHTLTLEQFMHMNQAGGPNHRSGSPNHDGTGKLSSRAQKLRRTNSPGPRMRSLSQGIPGTGDAPSAADERMKHTRDFKVKGFKANSRGNFIQAPFATLSQLFDQIPDSTGFNIELKYPMLHESQEVEMDAYAVELNSFVDNVLHVVYSKMGSRHVIFSSFNPDICLCLSFKQPSIPVMFLTDATTDDADTKISDIRASSLQEAVRFASRWNLLGIVAHAEVFAHAPRLVRVVKGMGLMCVSYGLLNNDTEMVQRQVNQGIDAVIVDSVLAIRKGLTTTNGAEAKKEQEDQPDAKLEDNLALRAAANGTAEVTV</sequence>
<evidence type="ECO:0000256" key="1">
    <source>
        <dbReference type="ARBA" id="ARBA00022737"/>
    </source>
</evidence>
<dbReference type="Pfam" id="PF13637">
    <property type="entry name" value="Ank_4"/>
    <property type="match status" value="1"/>
</dbReference>
<reference evidence="8" key="1">
    <citation type="submission" date="2022-07" db="EMBL/GenBank/DDBJ databases">
        <title>Draft genome sequence of Zalerion maritima ATCC 34329, a (micro)plastics degrading marine fungus.</title>
        <authorList>
            <person name="Paco A."/>
            <person name="Goncalves M.F.M."/>
            <person name="Rocha-Santos T.A.P."/>
            <person name="Alves A."/>
        </authorList>
    </citation>
    <scope>NUCLEOTIDE SEQUENCE</scope>
    <source>
        <strain evidence="8">ATCC 34329</strain>
    </source>
</reference>
<dbReference type="PROSITE" id="PS51704">
    <property type="entry name" value="GP_PDE"/>
    <property type="match status" value="1"/>
</dbReference>
<accession>A0AAD5RS04</accession>
<dbReference type="Proteomes" id="UP001201980">
    <property type="component" value="Unassembled WGS sequence"/>
</dbReference>
<dbReference type="AlphaFoldDB" id="A0AAD5RS04"/>
<dbReference type="Gene3D" id="3.20.20.190">
    <property type="entry name" value="Phosphatidylinositol (PI) phosphodiesterase"/>
    <property type="match status" value="1"/>
</dbReference>
<dbReference type="Pfam" id="PF12796">
    <property type="entry name" value="Ank_2"/>
    <property type="match status" value="1"/>
</dbReference>
<dbReference type="PROSITE" id="PS50088">
    <property type="entry name" value="ANK_REPEAT"/>
    <property type="match status" value="3"/>
</dbReference>
<dbReference type="EMBL" id="JAKWBI020000123">
    <property type="protein sequence ID" value="KAJ2902142.1"/>
    <property type="molecule type" value="Genomic_DNA"/>
</dbReference>
<gene>
    <name evidence="8" type="ORF">MKZ38_000995</name>
</gene>
<keyword evidence="3 4" id="KW-0040">ANK repeat</keyword>
<keyword evidence="9" id="KW-1185">Reference proteome</keyword>
<feature type="repeat" description="ANK" evidence="4">
    <location>
        <begin position="515"/>
        <end position="547"/>
    </location>
</feature>
<organism evidence="8 9">
    <name type="scientific">Zalerion maritima</name>
    <dbReference type="NCBI Taxonomy" id="339359"/>
    <lineage>
        <taxon>Eukaryota</taxon>
        <taxon>Fungi</taxon>
        <taxon>Dikarya</taxon>
        <taxon>Ascomycota</taxon>
        <taxon>Pezizomycotina</taxon>
        <taxon>Sordariomycetes</taxon>
        <taxon>Lulworthiomycetidae</taxon>
        <taxon>Lulworthiales</taxon>
        <taxon>Lulworthiaceae</taxon>
        <taxon>Zalerion</taxon>
    </lineage>
</organism>
<evidence type="ECO:0000256" key="3">
    <source>
        <dbReference type="ARBA" id="ARBA00023043"/>
    </source>
</evidence>
<evidence type="ECO:0000313" key="8">
    <source>
        <dbReference type="EMBL" id="KAJ2902142.1"/>
    </source>
</evidence>
<dbReference type="PANTHER" id="PTHR22958">
    <property type="entry name" value="GLYCEROPHOSPHORYL DIESTER PHOSPHODIESTERASE"/>
    <property type="match status" value="1"/>
</dbReference>
<evidence type="ECO:0000259" key="7">
    <source>
        <dbReference type="PROSITE" id="PS51704"/>
    </source>
</evidence>
<dbReference type="InterPro" id="IPR057506">
    <property type="entry name" value="C2_GPCPD1"/>
</dbReference>
<dbReference type="InterPro" id="IPR004331">
    <property type="entry name" value="SPX_dom"/>
</dbReference>
<evidence type="ECO:0000256" key="5">
    <source>
        <dbReference type="SAM" id="MobiDB-lite"/>
    </source>
</evidence>
<dbReference type="SUPFAM" id="SSF51695">
    <property type="entry name" value="PLC-like phosphodiesterases"/>
    <property type="match status" value="1"/>
</dbReference>
<dbReference type="GO" id="GO:0047389">
    <property type="term" value="F:glycerophosphocholine phosphodiesterase activity"/>
    <property type="evidence" value="ECO:0007669"/>
    <property type="project" value="TreeGrafter"/>
</dbReference>
<dbReference type="PROSITE" id="PS51382">
    <property type="entry name" value="SPX"/>
    <property type="match status" value="1"/>
</dbReference>
<dbReference type="InterPro" id="IPR030395">
    <property type="entry name" value="GP_PDE_dom"/>
</dbReference>
<keyword evidence="1" id="KW-0677">Repeat</keyword>
<evidence type="ECO:0000256" key="2">
    <source>
        <dbReference type="ARBA" id="ARBA00022801"/>
    </source>
</evidence>
<feature type="domain" description="SPX" evidence="6">
    <location>
        <begin position="1"/>
        <end position="144"/>
    </location>
</feature>
<dbReference type="SMART" id="SM00248">
    <property type="entry name" value="ANK"/>
    <property type="match status" value="6"/>
</dbReference>
<feature type="domain" description="GP-PDE" evidence="7">
    <location>
        <begin position="796"/>
        <end position="1138"/>
    </location>
</feature>
<proteinExistence type="predicted"/>
<dbReference type="SUPFAM" id="SSF48403">
    <property type="entry name" value="Ankyrin repeat"/>
    <property type="match status" value="1"/>
</dbReference>
<name>A0AAD5RS04_9PEZI</name>
<feature type="repeat" description="ANK" evidence="4">
    <location>
        <begin position="448"/>
        <end position="480"/>
    </location>
</feature>